<feature type="transmembrane region" description="Helical" evidence="1">
    <location>
        <begin position="87"/>
        <end position="108"/>
    </location>
</feature>
<sequence length="109" mass="11559">MRGTLEKTSYFELNGMLVAGLFLCISVFTLCCALLMAIGNSFWVDAAIVFSLSLPVFPATAIMAIYKSIEQEVASFGYIIAAGNTQFFGWASLGCSAGAVFIAVGVFFG</sequence>
<dbReference type="EMBL" id="JAGMUU010000030">
    <property type="protein sequence ID" value="KAH7119497.1"/>
    <property type="molecule type" value="Genomic_DNA"/>
</dbReference>
<keyword evidence="1" id="KW-1133">Transmembrane helix</keyword>
<evidence type="ECO:0000313" key="3">
    <source>
        <dbReference type="Proteomes" id="UP000717696"/>
    </source>
</evidence>
<feature type="transmembrane region" description="Helical" evidence="1">
    <location>
        <begin position="12"/>
        <end position="36"/>
    </location>
</feature>
<dbReference type="Proteomes" id="UP000717696">
    <property type="component" value="Unassembled WGS sequence"/>
</dbReference>
<reference evidence="2" key="1">
    <citation type="journal article" date="2021" name="Nat. Commun.">
        <title>Genetic determinants of endophytism in the Arabidopsis root mycobiome.</title>
        <authorList>
            <person name="Mesny F."/>
            <person name="Miyauchi S."/>
            <person name="Thiergart T."/>
            <person name="Pickel B."/>
            <person name="Atanasova L."/>
            <person name="Karlsson M."/>
            <person name="Huettel B."/>
            <person name="Barry K.W."/>
            <person name="Haridas S."/>
            <person name="Chen C."/>
            <person name="Bauer D."/>
            <person name="Andreopoulos W."/>
            <person name="Pangilinan J."/>
            <person name="LaButti K."/>
            <person name="Riley R."/>
            <person name="Lipzen A."/>
            <person name="Clum A."/>
            <person name="Drula E."/>
            <person name="Henrissat B."/>
            <person name="Kohler A."/>
            <person name="Grigoriev I.V."/>
            <person name="Martin F.M."/>
            <person name="Hacquard S."/>
        </authorList>
    </citation>
    <scope>NUCLEOTIDE SEQUENCE</scope>
    <source>
        <strain evidence="2">MPI-CAGE-AT-0021</strain>
    </source>
</reference>
<proteinExistence type="predicted"/>
<name>A0A9P9DIA0_9HYPO</name>
<evidence type="ECO:0000256" key="1">
    <source>
        <dbReference type="SAM" id="Phobius"/>
    </source>
</evidence>
<organism evidence="2 3">
    <name type="scientific">Dactylonectria estremocensis</name>
    <dbReference type="NCBI Taxonomy" id="1079267"/>
    <lineage>
        <taxon>Eukaryota</taxon>
        <taxon>Fungi</taxon>
        <taxon>Dikarya</taxon>
        <taxon>Ascomycota</taxon>
        <taxon>Pezizomycotina</taxon>
        <taxon>Sordariomycetes</taxon>
        <taxon>Hypocreomycetidae</taxon>
        <taxon>Hypocreales</taxon>
        <taxon>Nectriaceae</taxon>
        <taxon>Dactylonectria</taxon>
    </lineage>
</organism>
<comment type="caution">
    <text evidence="2">The sequence shown here is derived from an EMBL/GenBank/DDBJ whole genome shotgun (WGS) entry which is preliminary data.</text>
</comment>
<evidence type="ECO:0000313" key="2">
    <source>
        <dbReference type="EMBL" id="KAH7119497.1"/>
    </source>
</evidence>
<gene>
    <name evidence="2" type="ORF">B0J13DRAFT_569246</name>
</gene>
<accession>A0A9P9DIA0</accession>
<keyword evidence="1" id="KW-0472">Membrane</keyword>
<protein>
    <submittedName>
        <fullName evidence="2">Uncharacterized protein</fullName>
    </submittedName>
</protein>
<keyword evidence="1" id="KW-0812">Transmembrane</keyword>
<dbReference type="AlphaFoldDB" id="A0A9P9DIA0"/>
<feature type="transmembrane region" description="Helical" evidence="1">
    <location>
        <begin position="42"/>
        <end position="66"/>
    </location>
</feature>
<keyword evidence="3" id="KW-1185">Reference proteome</keyword>